<dbReference type="Gene3D" id="1.10.10.410">
    <property type="match status" value="1"/>
</dbReference>
<gene>
    <name evidence="1" type="ORF">A2876_04865</name>
</gene>
<evidence type="ECO:0000313" key="2">
    <source>
        <dbReference type="Proteomes" id="UP000178176"/>
    </source>
</evidence>
<organism evidence="1 2">
    <name type="scientific">Candidatus Amesbacteria bacterium RIFCSPHIGHO2_01_FULL_48_32b</name>
    <dbReference type="NCBI Taxonomy" id="1797253"/>
    <lineage>
        <taxon>Bacteria</taxon>
        <taxon>Candidatus Amesiibacteriota</taxon>
    </lineage>
</organism>
<evidence type="ECO:0008006" key="3">
    <source>
        <dbReference type="Google" id="ProtNLM"/>
    </source>
</evidence>
<dbReference type="Gene3D" id="1.10.1510.10">
    <property type="entry name" value="Uncharacterised protein YqeY/AIM41 PF09424, N-terminal domain"/>
    <property type="match status" value="1"/>
</dbReference>
<accession>A0A1F4YGT7</accession>
<dbReference type="InterPro" id="IPR003789">
    <property type="entry name" value="Asn/Gln_tRNA_amidoTrase-B-like"/>
</dbReference>
<evidence type="ECO:0000313" key="1">
    <source>
        <dbReference type="EMBL" id="OGC93205.1"/>
    </source>
</evidence>
<protein>
    <recommendedName>
        <fullName evidence="3">Glutamyl-tRNA amidotransferase</fullName>
    </recommendedName>
</protein>
<dbReference type="InterPro" id="IPR023168">
    <property type="entry name" value="GatB_Yqey_C_2"/>
</dbReference>
<name>A0A1F4YGT7_9BACT</name>
<dbReference type="AlphaFoldDB" id="A0A1F4YGT7"/>
<dbReference type="Proteomes" id="UP000178176">
    <property type="component" value="Unassembled WGS sequence"/>
</dbReference>
<dbReference type="GO" id="GO:0016884">
    <property type="term" value="F:carbon-nitrogen ligase activity, with glutamine as amido-N-donor"/>
    <property type="evidence" value="ECO:0007669"/>
    <property type="project" value="InterPro"/>
</dbReference>
<dbReference type="InterPro" id="IPR042184">
    <property type="entry name" value="YqeY/Aim41_N"/>
</dbReference>
<reference evidence="1 2" key="1">
    <citation type="journal article" date="2016" name="Nat. Commun.">
        <title>Thousands of microbial genomes shed light on interconnected biogeochemical processes in an aquifer system.</title>
        <authorList>
            <person name="Anantharaman K."/>
            <person name="Brown C.T."/>
            <person name="Hug L.A."/>
            <person name="Sharon I."/>
            <person name="Castelle C.J."/>
            <person name="Probst A.J."/>
            <person name="Thomas B.C."/>
            <person name="Singh A."/>
            <person name="Wilkins M.J."/>
            <person name="Karaoz U."/>
            <person name="Brodie E.L."/>
            <person name="Williams K.H."/>
            <person name="Hubbard S.S."/>
            <person name="Banfield J.F."/>
        </authorList>
    </citation>
    <scope>NUCLEOTIDE SEQUENCE [LARGE SCALE GENOMIC DNA]</scope>
</reference>
<dbReference type="InterPro" id="IPR019004">
    <property type="entry name" value="YqeY/Aim41"/>
</dbReference>
<dbReference type="EMBL" id="MEXH01000001">
    <property type="protein sequence ID" value="OGC93205.1"/>
    <property type="molecule type" value="Genomic_DNA"/>
</dbReference>
<sequence length="142" mass="16077">MMLSDKIRVDLNTAMKARDSLRVLVLRMVLSELNYKKIEIQKELTDEDVVTVIQREVKKRREAVESYRAGGRVEQEEQEKKELAILQEYLPKQMGEKEIVTELVGMDLPKDFAAAMKVAGPKFRGKADGAVVAKLVRGMVNG</sequence>
<dbReference type="Pfam" id="PF09424">
    <property type="entry name" value="YqeY"/>
    <property type="match status" value="1"/>
</dbReference>
<proteinExistence type="predicted"/>
<dbReference type="PANTHER" id="PTHR28055:SF1">
    <property type="entry name" value="ALTERED INHERITANCE OF MITOCHONDRIA PROTEIN 41, MITOCHONDRIAL"/>
    <property type="match status" value="1"/>
</dbReference>
<dbReference type="PANTHER" id="PTHR28055">
    <property type="entry name" value="ALTERED INHERITANCE OF MITOCHONDRIA PROTEIN 41, MITOCHONDRIAL"/>
    <property type="match status" value="1"/>
</dbReference>
<dbReference type="SUPFAM" id="SSF89095">
    <property type="entry name" value="GatB/YqeY motif"/>
    <property type="match status" value="1"/>
</dbReference>
<comment type="caution">
    <text evidence="1">The sequence shown here is derived from an EMBL/GenBank/DDBJ whole genome shotgun (WGS) entry which is preliminary data.</text>
</comment>